<dbReference type="GO" id="GO:0004383">
    <property type="term" value="F:guanylate cyclase activity"/>
    <property type="evidence" value="ECO:0007669"/>
    <property type="project" value="UniProtKB-EC"/>
</dbReference>
<dbReference type="Ensembl" id="ENSCHIT00000027508.1">
    <property type="protein sequence ID" value="ENSCHIP00000019692.1"/>
    <property type="gene ID" value="ENSCHIG00000018605.1"/>
</dbReference>
<dbReference type="EC" id="4.6.1.2" evidence="2"/>
<evidence type="ECO:0000259" key="12">
    <source>
        <dbReference type="PROSITE" id="PS50011"/>
    </source>
</evidence>
<dbReference type="GO" id="GO:0010753">
    <property type="term" value="P:positive regulation of cGMP-mediated signaling"/>
    <property type="evidence" value="ECO:0007669"/>
    <property type="project" value="Ensembl"/>
</dbReference>
<name>A0A452F5R4_CAPHI</name>
<keyword evidence="10" id="KW-0175">Coiled coil</keyword>
<dbReference type="Gene3D" id="1.10.510.10">
    <property type="entry name" value="Transferase(Phosphotransferase) domain 1"/>
    <property type="match status" value="1"/>
</dbReference>
<dbReference type="GO" id="GO:0005524">
    <property type="term" value="F:ATP binding"/>
    <property type="evidence" value="ECO:0007669"/>
    <property type="project" value="InterPro"/>
</dbReference>
<keyword evidence="6" id="KW-1133">Transmembrane helix</keyword>
<dbReference type="AlphaFoldDB" id="A0A452F5R4"/>
<keyword evidence="5" id="KW-0547">Nucleotide-binding</keyword>
<reference evidence="14 15" key="1">
    <citation type="submission" date="2016-04" db="EMBL/GenBank/DDBJ databases">
        <title>Polished mammalian reference genomes with single-molecule sequencing and chromosome conformation capture applied to the Capra hircus genome.</title>
        <authorList>
            <person name="Bickhart D.M."/>
            <person name="Koren S."/>
            <person name="Rosen B."/>
            <person name="Hastie A."/>
            <person name="Liachko I."/>
            <person name="Sullivan S.T."/>
            <person name="Burton J."/>
            <person name="Sayre B.L."/>
            <person name="Huson H.J."/>
            <person name="Lee J."/>
            <person name="Lam E."/>
            <person name="Kelley C.M."/>
            <person name="Hutchison J.L."/>
            <person name="Zhou Y."/>
            <person name="Sun J."/>
            <person name="Crisa A."/>
            <person name="Schwartz J.C."/>
            <person name="Hammond J.A."/>
            <person name="Schroeder S.G."/>
            <person name="Liu G.E."/>
            <person name="Dunham M."/>
            <person name="Shendure J."/>
            <person name="Sonstegard T.S."/>
            <person name="Phillippy A.M."/>
            <person name="Van Tassell C.P."/>
            <person name="Smith T.P."/>
        </authorList>
    </citation>
    <scope>NUCLEOTIDE SEQUENCE [LARGE SCALE GENOMIC DNA]</scope>
</reference>
<keyword evidence="4" id="KW-0732">Signal</keyword>
<dbReference type="Pfam" id="PF01094">
    <property type="entry name" value="ANF_receptor"/>
    <property type="match status" value="1"/>
</dbReference>
<keyword evidence="15" id="KW-1185">Reference proteome</keyword>
<dbReference type="GeneTree" id="ENSGT00940000162702"/>
<feature type="coiled-coil region" evidence="10">
    <location>
        <begin position="734"/>
        <end position="765"/>
    </location>
</feature>
<evidence type="ECO:0000256" key="4">
    <source>
        <dbReference type="ARBA" id="ARBA00022729"/>
    </source>
</evidence>
<dbReference type="InterPro" id="IPR001054">
    <property type="entry name" value="A/G_cyclase"/>
</dbReference>
<dbReference type="FunFam" id="3.30.70.1230:FF:000030">
    <property type="entry name" value="Si:ch211-215j19.12"/>
    <property type="match status" value="1"/>
</dbReference>
<dbReference type="PANTHER" id="PTHR11920:SF477">
    <property type="entry name" value="GUANYLATE CYCLASE D"/>
    <property type="match status" value="1"/>
</dbReference>
<evidence type="ECO:0000256" key="7">
    <source>
        <dbReference type="ARBA" id="ARBA00023136"/>
    </source>
</evidence>
<dbReference type="GO" id="GO:0004016">
    <property type="term" value="F:adenylate cyclase activity"/>
    <property type="evidence" value="ECO:0007669"/>
    <property type="project" value="TreeGrafter"/>
</dbReference>
<evidence type="ECO:0000313" key="14">
    <source>
        <dbReference type="Ensembl" id="ENSCHIP00000019692.1"/>
    </source>
</evidence>
<evidence type="ECO:0000256" key="11">
    <source>
        <dbReference type="SAM" id="MobiDB-lite"/>
    </source>
</evidence>
<dbReference type="GO" id="GO:0004672">
    <property type="term" value="F:protein kinase activity"/>
    <property type="evidence" value="ECO:0007669"/>
    <property type="project" value="InterPro"/>
</dbReference>
<evidence type="ECO:0000256" key="9">
    <source>
        <dbReference type="ARBA" id="ARBA00023293"/>
    </source>
</evidence>
<dbReference type="STRING" id="9925.ENSCHIP00000019692"/>
<dbReference type="InterPro" id="IPR028082">
    <property type="entry name" value="Peripla_BP_I"/>
</dbReference>
<evidence type="ECO:0000259" key="13">
    <source>
        <dbReference type="PROSITE" id="PS50125"/>
    </source>
</evidence>
<dbReference type="EMBL" id="LWLT01000015">
    <property type="status" value="NOT_ANNOTATED_CDS"/>
    <property type="molecule type" value="Genomic_DNA"/>
</dbReference>
<feature type="domain" description="Protein kinase" evidence="12">
    <location>
        <begin position="434"/>
        <end position="768"/>
    </location>
</feature>
<dbReference type="SUPFAM" id="SSF53822">
    <property type="entry name" value="Periplasmic binding protein-like I"/>
    <property type="match status" value="1"/>
</dbReference>
<dbReference type="GO" id="GO:0005886">
    <property type="term" value="C:plasma membrane"/>
    <property type="evidence" value="ECO:0007669"/>
    <property type="project" value="TreeGrafter"/>
</dbReference>
<dbReference type="Pfam" id="PF00211">
    <property type="entry name" value="Guanylate_cyc"/>
    <property type="match status" value="1"/>
</dbReference>
<organism evidence="14 15">
    <name type="scientific">Capra hircus</name>
    <name type="common">Goat</name>
    <dbReference type="NCBI Taxonomy" id="9925"/>
    <lineage>
        <taxon>Eukaryota</taxon>
        <taxon>Metazoa</taxon>
        <taxon>Chordata</taxon>
        <taxon>Craniata</taxon>
        <taxon>Vertebrata</taxon>
        <taxon>Euteleostomi</taxon>
        <taxon>Mammalia</taxon>
        <taxon>Eutheria</taxon>
        <taxon>Laurasiatheria</taxon>
        <taxon>Artiodactyla</taxon>
        <taxon>Ruminantia</taxon>
        <taxon>Pecora</taxon>
        <taxon>Bovidae</taxon>
        <taxon>Caprinae</taxon>
        <taxon>Capra</taxon>
    </lineage>
</organism>
<dbReference type="PANTHER" id="PTHR11920">
    <property type="entry name" value="GUANYLYL CYCLASE"/>
    <property type="match status" value="1"/>
</dbReference>
<comment type="subcellular location">
    <subcellularLocation>
        <location evidence="1">Membrane</location>
        <topology evidence="1">Single-pass membrane protein</topology>
    </subcellularLocation>
</comment>
<evidence type="ECO:0000256" key="2">
    <source>
        <dbReference type="ARBA" id="ARBA00012202"/>
    </source>
</evidence>
<dbReference type="Gene3D" id="3.30.70.1230">
    <property type="entry name" value="Nucleotide cyclase"/>
    <property type="match status" value="1"/>
</dbReference>
<protein>
    <recommendedName>
        <fullName evidence="2">guanylate cyclase</fullName>
        <ecNumber evidence="2">4.6.1.2</ecNumber>
    </recommendedName>
</protein>
<dbReference type="OMA" id="YDTMLFA"/>
<dbReference type="GO" id="GO:0001653">
    <property type="term" value="F:peptide receptor activity"/>
    <property type="evidence" value="ECO:0007669"/>
    <property type="project" value="TreeGrafter"/>
</dbReference>
<accession>A0A452F5R4</accession>
<dbReference type="PROSITE" id="PS50125">
    <property type="entry name" value="GUANYLATE_CYCLASE_2"/>
    <property type="match status" value="1"/>
</dbReference>
<evidence type="ECO:0000256" key="1">
    <source>
        <dbReference type="ARBA" id="ARBA00004167"/>
    </source>
</evidence>
<evidence type="ECO:0000313" key="15">
    <source>
        <dbReference type="Proteomes" id="UP000291000"/>
    </source>
</evidence>
<dbReference type="PROSITE" id="PS50011">
    <property type="entry name" value="PROTEIN_KINASE_DOM"/>
    <property type="match status" value="1"/>
</dbReference>
<dbReference type="GO" id="GO:0003031">
    <property type="term" value="P:detection of carbon dioxide"/>
    <property type="evidence" value="ECO:0007669"/>
    <property type="project" value="Ensembl"/>
</dbReference>
<dbReference type="GO" id="GO:0008355">
    <property type="term" value="P:olfactory learning"/>
    <property type="evidence" value="ECO:0007669"/>
    <property type="project" value="Ensembl"/>
</dbReference>
<evidence type="ECO:0000256" key="8">
    <source>
        <dbReference type="ARBA" id="ARBA00023239"/>
    </source>
</evidence>
<dbReference type="Pfam" id="PF07714">
    <property type="entry name" value="PK_Tyr_Ser-Thr"/>
    <property type="match status" value="1"/>
</dbReference>
<dbReference type="SUPFAM" id="SSF55073">
    <property type="entry name" value="Nucleotide cyclase"/>
    <property type="match status" value="1"/>
</dbReference>
<dbReference type="GO" id="GO:0035556">
    <property type="term" value="P:intracellular signal transduction"/>
    <property type="evidence" value="ECO:0007669"/>
    <property type="project" value="InterPro"/>
</dbReference>
<dbReference type="InterPro" id="IPR001245">
    <property type="entry name" value="Ser-Thr/Tyr_kinase_cat_dom"/>
</dbReference>
<dbReference type="SMART" id="SM00220">
    <property type="entry name" value="S_TKc"/>
    <property type="match status" value="1"/>
</dbReference>
<dbReference type="InterPro" id="IPR029787">
    <property type="entry name" value="Nucleotide_cyclase"/>
</dbReference>
<evidence type="ECO:0000256" key="5">
    <source>
        <dbReference type="ARBA" id="ARBA00022741"/>
    </source>
</evidence>
<feature type="domain" description="Guanylate cyclase" evidence="13">
    <location>
        <begin position="800"/>
        <end position="930"/>
    </location>
</feature>
<dbReference type="SMART" id="SM00044">
    <property type="entry name" value="CYCc"/>
    <property type="match status" value="1"/>
</dbReference>
<dbReference type="InterPro" id="IPR001828">
    <property type="entry name" value="ANF_lig-bd_rcpt"/>
</dbReference>
<evidence type="ECO:0000256" key="3">
    <source>
        <dbReference type="ARBA" id="ARBA00022692"/>
    </source>
</evidence>
<dbReference type="InterPro" id="IPR011009">
    <property type="entry name" value="Kinase-like_dom_sf"/>
</dbReference>
<sequence>MQETLAENAGKHALTLPFFPRTVGGLYPEDQSQMLLHGKARQPCLGLWGAALSLPSTVPSLPLLSVLLWGALRWAGSLPDRAWGTETFTLGVLGPWDCDFIFAQALPSVAAQLAVDRPTRTLVPTLPLAVHVLLSVMRHFGWAHVPIVSSHQDIWLATARQDTRAACGAGGLSGTRGAGGHGEQEATEVPKQLCSVDGLKTLASPPVVVLCMLSALLGGSEQTALLSRPWARGLTDGRLAFLPYDTLLFTLPFHDRSYRALGAGGPLQEACDAVLPISLESSLRDKAFEASGADGEAAEHLEPEQVSPLFGTICDAVVLLAHALSRSESHGAGLSGAHLGDHTGPLDVAGFSQRIRTDEKGRRLAQYVILDTGGRGSQLVPTHILDTDPWQGKPLNRAIHFPGGAPPACNSNCLFDPNTLCIRGEQPPGVLLVLALACVLGLAGRALTYPGLLSLALPSVPPTLLGLPAVYTALASRLQMDSVSESRNMADGGSLRSVAQRSARSLPALQEPTNMALYQVRRVWLKRFEGETAPELRPSCLRVLLCWKMWELHALVLEHSAQGNLEDLLRNEALRLDWTFKASLLLDLIHGERYLHHQHFPHGRLKSRNCAMDGRFVLKVTDHGYAELLDAQRAPRPMMAMWPCLVVAELLRWPGAPRRGTFRGDAFSIGITLQEALTRGPPYGSSGLPAEQIIRKVVSPHPLCQSSLDQIYSQFKSINQGKKTSVADPMLRMLEKYSQSLEDLIRERTEELELERERIERLLSQMVLPPCDSGPSYPFKSVTEALKMGAAVEPQSFDQVTIYLSDVGFTTIASLSEPVEVVGLLNDLYTLFDEVLGNHDVYKVETIRDAYMVALGLPRCNGSRHAAEIANVALDTLSSVGDFLMRRVPTVLICIRAGPHLGPCVAGVVGVTMPRYCLFGDTLNTTSRMESTGLREIHVSRSTFETLLSLDEGYKIDIRGQTEIKMAGGEGGLPQTLPTPLDIKPG</sequence>
<evidence type="ECO:0000256" key="6">
    <source>
        <dbReference type="ARBA" id="ARBA00022989"/>
    </source>
</evidence>
<keyword evidence="8" id="KW-0456">Lyase</keyword>
<dbReference type="Proteomes" id="UP000291000">
    <property type="component" value="Chromosome 15"/>
</dbReference>
<reference evidence="14" key="3">
    <citation type="submission" date="2025-09" db="UniProtKB">
        <authorList>
            <consortium name="Ensembl"/>
        </authorList>
    </citation>
    <scope>IDENTIFICATION</scope>
</reference>
<dbReference type="GO" id="GO:0004984">
    <property type="term" value="F:olfactory receptor activity"/>
    <property type="evidence" value="ECO:0007669"/>
    <property type="project" value="Ensembl"/>
</dbReference>
<dbReference type="InterPro" id="IPR050401">
    <property type="entry name" value="Cyclic_nucleotide_synthase"/>
</dbReference>
<reference evidence="14" key="2">
    <citation type="submission" date="2025-08" db="UniProtKB">
        <authorList>
            <consortium name="Ensembl"/>
        </authorList>
    </citation>
    <scope>IDENTIFICATION</scope>
</reference>
<dbReference type="CDD" id="cd07302">
    <property type="entry name" value="CHD"/>
    <property type="match status" value="1"/>
</dbReference>
<dbReference type="GO" id="GO:0007168">
    <property type="term" value="P:receptor guanylyl cyclase signaling pathway"/>
    <property type="evidence" value="ECO:0007669"/>
    <property type="project" value="TreeGrafter"/>
</dbReference>
<dbReference type="SUPFAM" id="SSF56112">
    <property type="entry name" value="Protein kinase-like (PK-like)"/>
    <property type="match status" value="1"/>
</dbReference>
<keyword evidence="3" id="KW-0812">Transmembrane</keyword>
<dbReference type="GO" id="GO:0005549">
    <property type="term" value="F:odorant binding"/>
    <property type="evidence" value="ECO:0007669"/>
    <property type="project" value="Ensembl"/>
</dbReference>
<keyword evidence="9" id="KW-0141">cGMP biosynthesis</keyword>
<feature type="region of interest" description="Disordered" evidence="11">
    <location>
        <begin position="967"/>
        <end position="986"/>
    </location>
</feature>
<proteinExistence type="predicted"/>
<dbReference type="InterPro" id="IPR000719">
    <property type="entry name" value="Prot_kinase_dom"/>
</dbReference>
<evidence type="ECO:0000256" key="10">
    <source>
        <dbReference type="SAM" id="Coils"/>
    </source>
</evidence>
<keyword evidence="7" id="KW-0472">Membrane</keyword>